<feature type="compositionally biased region" description="Polar residues" evidence="1">
    <location>
        <begin position="338"/>
        <end position="349"/>
    </location>
</feature>
<protein>
    <submittedName>
        <fullName evidence="2">Uncharacterized protein</fullName>
    </submittedName>
</protein>
<keyword evidence="3" id="KW-1185">Reference proteome</keyword>
<proteinExistence type="predicted"/>
<gene>
    <name evidence="2" type="ORF">NE237_008549</name>
</gene>
<dbReference type="AlphaFoldDB" id="A0A9Q0KWY5"/>
<organism evidence="2 3">
    <name type="scientific">Protea cynaroides</name>
    <dbReference type="NCBI Taxonomy" id="273540"/>
    <lineage>
        <taxon>Eukaryota</taxon>
        <taxon>Viridiplantae</taxon>
        <taxon>Streptophyta</taxon>
        <taxon>Embryophyta</taxon>
        <taxon>Tracheophyta</taxon>
        <taxon>Spermatophyta</taxon>
        <taxon>Magnoliopsida</taxon>
        <taxon>Proteales</taxon>
        <taxon>Proteaceae</taxon>
        <taxon>Protea</taxon>
    </lineage>
</organism>
<name>A0A9Q0KWY5_9MAGN</name>
<sequence length="398" mass="41922">MVPHSGNELLGVGRTSESRSSDPAAVPVTSSMIQWPGNYNSSVRNVLPDKVCGFDLMMEESVPSTQTRNALLLLPPVDEQSRIFDARVSGVSDEPAQDASHRHASVVSADGLLRPIKVLEELGRVVQGSVTMNASAGLNNLVRVSEVRQGSLGFGELDLDMTATSTRHDSIIFVDGFQSSIRLLEGSERVVHRSVANSPVRVYKVLVHVSRMLAPAAMNSSVRVSDGMMFGSAAMVPTAMNNPSRVSEGLLHGSAVNTSAVINIPAGARMIDERRPVVVYNRSEVGHGNSRVSGSSAGHRVERGVDVPSHALPGVLSSDPMMMEANLLGQGPAVGSHGASSMSTMNASGNQGGVCRRGGKKRGRWTWKEKGKLTVVADHDLAGFSSSGPENAVASGGN</sequence>
<evidence type="ECO:0000256" key="1">
    <source>
        <dbReference type="SAM" id="MobiDB-lite"/>
    </source>
</evidence>
<feature type="region of interest" description="Disordered" evidence="1">
    <location>
        <begin position="1"/>
        <end position="25"/>
    </location>
</feature>
<dbReference type="EMBL" id="JAMYWD010000002">
    <property type="protein sequence ID" value="KAJ4977769.1"/>
    <property type="molecule type" value="Genomic_DNA"/>
</dbReference>
<evidence type="ECO:0000313" key="2">
    <source>
        <dbReference type="EMBL" id="KAJ4977769.1"/>
    </source>
</evidence>
<reference evidence="2" key="1">
    <citation type="journal article" date="2023" name="Plant J.">
        <title>The genome of the king protea, Protea cynaroides.</title>
        <authorList>
            <person name="Chang J."/>
            <person name="Duong T.A."/>
            <person name="Schoeman C."/>
            <person name="Ma X."/>
            <person name="Roodt D."/>
            <person name="Barker N."/>
            <person name="Li Z."/>
            <person name="Van de Peer Y."/>
            <person name="Mizrachi E."/>
        </authorList>
    </citation>
    <scope>NUCLEOTIDE SEQUENCE</scope>
    <source>
        <tissue evidence="2">Young leaves</tissue>
    </source>
</reference>
<dbReference type="Proteomes" id="UP001141806">
    <property type="component" value="Unassembled WGS sequence"/>
</dbReference>
<feature type="region of interest" description="Disordered" evidence="1">
    <location>
        <begin position="333"/>
        <end position="363"/>
    </location>
</feature>
<accession>A0A9Q0KWY5</accession>
<comment type="caution">
    <text evidence="2">The sequence shown here is derived from an EMBL/GenBank/DDBJ whole genome shotgun (WGS) entry which is preliminary data.</text>
</comment>
<evidence type="ECO:0000313" key="3">
    <source>
        <dbReference type="Proteomes" id="UP001141806"/>
    </source>
</evidence>